<gene>
    <name evidence="1" type="ORF">SETTUDRAFT_162473</name>
</gene>
<proteinExistence type="predicted"/>
<protein>
    <submittedName>
        <fullName evidence="1">Uncharacterized protein</fullName>
    </submittedName>
</protein>
<evidence type="ECO:0000313" key="1">
    <source>
        <dbReference type="EMBL" id="EOA91911.1"/>
    </source>
</evidence>
<dbReference type="EMBL" id="KB908481">
    <property type="protein sequence ID" value="EOA91911.1"/>
    <property type="molecule type" value="Genomic_DNA"/>
</dbReference>
<organism evidence="1 2">
    <name type="scientific">Exserohilum turcicum (strain 28A)</name>
    <name type="common">Northern leaf blight fungus</name>
    <name type="synonym">Setosphaeria turcica</name>
    <dbReference type="NCBI Taxonomy" id="671987"/>
    <lineage>
        <taxon>Eukaryota</taxon>
        <taxon>Fungi</taxon>
        <taxon>Dikarya</taxon>
        <taxon>Ascomycota</taxon>
        <taxon>Pezizomycotina</taxon>
        <taxon>Dothideomycetes</taxon>
        <taxon>Pleosporomycetidae</taxon>
        <taxon>Pleosporales</taxon>
        <taxon>Pleosporineae</taxon>
        <taxon>Pleosporaceae</taxon>
        <taxon>Exserohilum</taxon>
    </lineage>
</organism>
<dbReference type="GeneID" id="19398404"/>
<dbReference type="Proteomes" id="UP000016935">
    <property type="component" value="Unassembled WGS sequence"/>
</dbReference>
<keyword evidence="2" id="KW-1185">Reference proteome</keyword>
<dbReference type="AlphaFoldDB" id="R0J592"/>
<name>R0J592_EXST2</name>
<dbReference type="RefSeq" id="XP_008020922.1">
    <property type="nucleotide sequence ID" value="XM_008022731.1"/>
</dbReference>
<reference evidence="1 2" key="2">
    <citation type="journal article" date="2013" name="PLoS Genet.">
        <title>Comparative genome structure, secondary metabolite, and effector coding capacity across Cochliobolus pathogens.</title>
        <authorList>
            <person name="Condon B.J."/>
            <person name="Leng Y."/>
            <person name="Wu D."/>
            <person name="Bushley K.E."/>
            <person name="Ohm R.A."/>
            <person name="Otillar R."/>
            <person name="Martin J."/>
            <person name="Schackwitz W."/>
            <person name="Grimwood J."/>
            <person name="MohdZainudin N."/>
            <person name="Xue C."/>
            <person name="Wang R."/>
            <person name="Manning V.A."/>
            <person name="Dhillon B."/>
            <person name="Tu Z.J."/>
            <person name="Steffenson B.J."/>
            <person name="Salamov A."/>
            <person name="Sun H."/>
            <person name="Lowry S."/>
            <person name="LaButti K."/>
            <person name="Han J."/>
            <person name="Copeland A."/>
            <person name="Lindquist E."/>
            <person name="Barry K."/>
            <person name="Schmutz J."/>
            <person name="Baker S.E."/>
            <person name="Ciuffetti L.M."/>
            <person name="Grigoriev I.V."/>
            <person name="Zhong S."/>
            <person name="Turgeon B.G."/>
        </authorList>
    </citation>
    <scope>NUCLEOTIDE SEQUENCE [LARGE SCALE GENOMIC DNA]</scope>
    <source>
        <strain evidence="2">28A</strain>
    </source>
</reference>
<dbReference type="HOGENOM" id="CLU_3107914_0_0_1"/>
<evidence type="ECO:0000313" key="2">
    <source>
        <dbReference type="Proteomes" id="UP000016935"/>
    </source>
</evidence>
<sequence>MQLVQHCIAESQETLPPKINVATGIIGPFIYEYTAEPRTGEKKWLEYVTGS</sequence>
<accession>R0J592</accession>
<reference evidence="1 2" key="1">
    <citation type="journal article" date="2012" name="PLoS Pathog.">
        <title>Diverse lifestyles and strategies of plant pathogenesis encoded in the genomes of eighteen Dothideomycetes fungi.</title>
        <authorList>
            <person name="Ohm R.A."/>
            <person name="Feau N."/>
            <person name="Henrissat B."/>
            <person name="Schoch C.L."/>
            <person name="Horwitz B.A."/>
            <person name="Barry K.W."/>
            <person name="Condon B.J."/>
            <person name="Copeland A.C."/>
            <person name="Dhillon B."/>
            <person name="Glaser F."/>
            <person name="Hesse C.N."/>
            <person name="Kosti I."/>
            <person name="LaButti K."/>
            <person name="Lindquist E.A."/>
            <person name="Lucas S."/>
            <person name="Salamov A.A."/>
            <person name="Bradshaw R.E."/>
            <person name="Ciuffetti L."/>
            <person name="Hamelin R.C."/>
            <person name="Kema G.H.J."/>
            <person name="Lawrence C."/>
            <person name="Scott J.A."/>
            <person name="Spatafora J.W."/>
            <person name="Turgeon B.G."/>
            <person name="de Wit P.J.G.M."/>
            <person name="Zhong S."/>
            <person name="Goodwin S.B."/>
            <person name="Grigoriev I.V."/>
        </authorList>
    </citation>
    <scope>NUCLEOTIDE SEQUENCE [LARGE SCALE GENOMIC DNA]</scope>
    <source>
        <strain evidence="2">28A</strain>
    </source>
</reference>